<protein>
    <submittedName>
        <fullName evidence="9">Uncharacterized protein LOC109470452</fullName>
    </submittedName>
</protein>
<dbReference type="SMART" id="SM00369">
    <property type="entry name" value="LRR_TYP"/>
    <property type="match status" value="3"/>
</dbReference>
<dbReference type="GeneID" id="109470452"/>
<evidence type="ECO:0000256" key="5">
    <source>
        <dbReference type="SAM" id="Phobius"/>
    </source>
</evidence>
<feature type="compositionally biased region" description="Polar residues" evidence="4">
    <location>
        <begin position="572"/>
        <end position="582"/>
    </location>
</feature>
<dbReference type="Pfam" id="PF13855">
    <property type="entry name" value="LRR_8"/>
    <property type="match status" value="1"/>
</dbReference>
<dbReference type="SUPFAM" id="SSF52058">
    <property type="entry name" value="L domain-like"/>
    <property type="match status" value="1"/>
</dbReference>
<reference evidence="9" key="1">
    <citation type="submission" date="2025-08" db="UniProtKB">
        <authorList>
            <consortium name="RefSeq"/>
        </authorList>
    </citation>
    <scope>IDENTIFICATION</scope>
    <source>
        <tissue evidence="9">Gonad</tissue>
    </source>
</reference>
<proteinExistence type="predicted"/>
<keyword evidence="5" id="KW-1133">Transmembrane helix</keyword>
<name>A0A6P4Z1L1_BRABE</name>
<dbReference type="InterPro" id="IPR032675">
    <property type="entry name" value="LRR_dom_sf"/>
</dbReference>
<evidence type="ECO:0000313" key="9">
    <source>
        <dbReference type="RefSeq" id="XP_019624962.1"/>
    </source>
</evidence>
<dbReference type="PROSITE" id="PS51450">
    <property type="entry name" value="LRR"/>
    <property type="match status" value="1"/>
</dbReference>
<feature type="chain" id="PRO_5027634518" evidence="6">
    <location>
        <begin position="23"/>
        <end position="599"/>
    </location>
</feature>
<dbReference type="AlphaFoldDB" id="A0A6P4Z1L1"/>
<dbReference type="OrthoDB" id="676979at2759"/>
<evidence type="ECO:0000256" key="2">
    <source>
        <dbReference type="ARBA" id="ARBA00022729"/>
    </source>
</evidence>
<evidence type="ECO:0000256" key="6">
    <source>
        <dbReference type="SAM" id="SignalP"/>
    </source>
</evidence>
<evidence type="ECO:0000256" key="3">
    <source>
        <dbReference type="ARBA" id="ARBA00022737"/>
    </source>
</evidence>
<dbReference type="RefSeq" id="XP_019624962.1">
    <property type="nucleotide sequence ID" value="XM_019769403.1"/>
</dbReference>
<keyword evidence="1" id="KW-0433">Leucine-rich repeat</keyword>
<keyword evidence="2 6" id="KW-0732">Signal</keyword>
<dbReference type="InterPro" id="IPR007110">
    <property type="entry name" value="Ig-like_dom"/>
</dbReference>
<evidence type="ECO:0000256" key="4">
    <source>
        <dbReference type="SAM" id="MobiDB-lite"/>
    </source>
</evidence>
<dbReference type="InterPro" id="IPR001611">
    <property type="entry name" value="Leu-rich_rpt"/>
</dbReference>
<feature type="signal peptide" evidence="6">
    <location>
        <begin position="1"/>
        <end position="22"/>
    </location>
</feature>
<dbReference type="PANTHER" id="PTHR24366">
    <property type="entry name" value="IG(IMMUNOGLOBULIN) AND LRR(LEUCINE RICH REPEAT) DOMAINS"/>
    <property type="match status" value="1"/>
</dbReference>
<dbReference type="Proteomes" id="UP000515135">
    <property type="component" value="Unplaced"/>
</dbReference>
<feature type="region of interest" description="Disordered" evidence="4">
    <location>
        <begin position="564"/>
        <end position="599"/>
    </location>
</feature>
<evidence type="ECO:0000259" key="7">
    <source>
        <dbReference type="PROSITE" id="PS50835"/>
    </source>
</evidence>
<gene>
    <name evidence="9" type="primary">LOC109470452</name>
</gene>
<dbReference type="KEGG" id="bbel:109470452"/>
<dbReference type="PANTHER" id="PTHR24366:SF161">
    <property type="entry name" value="TIR DOMAIN-CONTAINING PROTEIN"/>
    <property type="match status" value="1"/>
</dbReference>
<feature type="transmembrane region" description="Helical" evidence="5">
    <location>
        <begin position="399"/>
        <end position="422"/>
    </location>
</feature>
<evidence type="ECO:0000256" key="1">
    <source>
        <dbReference type="ARBA" id="ARBA00022614"/>
    </source>
</evidence>
<organism evidence="8 9">
    <name type="scientific">Branchiostoma belcheri</name>
    <name type="common">Amphioxus</name>
    <dbReference type="NCBI Taxonomy" id="7741"/>
    <lineage>
        <taxon>Eukaryota</taxon>
        <taxon>Metazoa</taxon>
        <taxon>Chordata</taxon>
        <taxon>Cephalochordata</taxon>
        <taxon>Leptocardii</taxon>
        <taxon>Amphioxiformes</taxon>
        <taxon>Branchiostomatidae</taxon>
        <taxon>Branchiostoma</taxon>
    </lineage>
</organism>
<accession>A0A6P4Z1L1</accession>
<keyword evidence="8" id="KW-1185">Reference proteome</keyword>
<feature type="domain" description="Ig-like" evidence="7">
    <location>
        <begin position="209"/>
        <end position="338"/>
    </location>
</feature>
<sequence>MAGSKTWIVVLLLILVQTSSQACPNCTELCTSISVGCVIPGAHCRRRVNCRVTGANCTSQELASCLPDSFDGLMLTGHYDSNGTLKPLPSLPAFNELYIGKRISDIRARAFVTLASVQRLVLNWNSIRVVGKWFDGLKDTKQLSLSRNKIEGIARGAFEPLQKLDTLDLDNNRIQNIESCLKSEGRDIMRRINNLYCSYPPHLVGKKIPEVSLEDMPCPPPVAHVSRADNGTTLLCEVYWEQRPNISWVGPAGSNITNTSGNGITTHLEHAVTPTGHSISVGTDCSSQHTEGSTLNYMGKSTYKLRLSQEDFLEWPEDSYRCVITYPVGTYSVSMTLSLISPKANESLTSDDREGGSGPSTDVSRAGVLATTEMPTEYFEFLLPSRNDKLPQHPCTLNLIYTVVIAVNVSLLVGFLVGWLICHKTSPDGPARRDFPPLLTPYHRGSLFSLHHYEVIPDEKISSLPHKAKHFLNPQYGQGNMAPQRLSKKVFVNPQYGQGNTTKQRRSKTTDVFLNPQYHQGKAKLKRRWSAPVLQNGQLVGQQEHPCPEEKAKQIKNLRRLRRNLEEKKSRAPSSHRYTLPQTKMKFRESAGYGKEGCD</sequence>
<keyword evidence="5" id="KW-0472">Membrane</keyword>
<dbReference type="InterPro" id="IPR003591">
    <property type="entry name" value="Leu-rich_rpt_typical-subtyp"/>
</dbReference>
<dbReference type="Gene3D" id="3.80.10.10">
    <property type="entry name" value="Ribonuclease Inhibitor"/>
    <property type="match status" value="1"/>
</dbReference>
<dbReference type="PROSITE" id="PS50835">
    <property type="entry name" value="IG_LIKE"/>
    <property type="match status" value="1"/>
</dbReference>
<keyword evidence="3" id="KW-0677">Repeat</keyword>
<dbReference type="PROSITE" id="PS51257">
    <property type="entry name" value="PROKAR_LIPOPROTEIN"/>
    <property type="match status" value="1"/>
</dbReference>
<evidence type="ECO:0000313" key="8">
    <source>
        <dbReference type="Proteomes" id="UP000515135"/>
    </source>
</evidence>
<keyword evidence="5" id="KW-0812">Transmembrane</keyword>